<keyword evidence="2" id="KW-0238">DNA-binding</keyword>
<dbReference type="EMBL" id="BLJN01000009">
    <property type="protein sequence ID" value="GFE84610.1"/>
    <property type="molecule type" value="Genomic_DNA"/>
</dbReference>
<dbReference type="InterPro" id="IPR036388">
    <property type="entry name" value="WH-like_DNA-bd_sf"/>
</dbReference>
<evidence type="ECO:0000259" key="4">
    <source>
        <dbReference type="PROSITE" id="PS51118"/>
    </source>
</evidence>
<keyword evidence="3" id="KW-0804">Transcription</keyword>
<comment type="caution">
    <text evidence="5">The sequence shown here is derived from an EMBL/GenBank/DDBJ whole genome shotgun (WGS) entry which is preliminary data.</text>
</comment>
<dbReference type="InterPro" id="IPR036390">
    <property type="entry name" value="WH_DNA-bd_sf"/>
</dbReference>
<dbReference type="Gene3D" id="1.10.10.10">
    <property type="entry name" value="Winged helix-like DNA-binding domain superfamily/Winged helix DNA-binding domain"/>
    <property type="match status" value="1"/>
</dbReference>
<dbReference type="Pfam" id="PF01638">
    <property type="entry name" value="HxlR"/>
    <property type="match status" value="1"/>
</dbReference>
<feature type="domain" description="HTH hxlR-type" evidence="4">
    <location>
        <begin position="8"/>
        <end position="106"/>
    </location>
</feature>
<keyword evidence="1" id="KW-0805">Transcription regulation</keyword>
<dbReference type="SUPFAM" id="SSF46785">
    <property type="entry name" value="Winged helix' DNA-binding domain"/>
    <property type="match status" value="1"/>
</dbReference>
<name>A0A829YMY5_9GAMM</name>
<sequence>MKTTVSGCPIEDAMRLLSGRWRTLLVYYLIDGKKRFAQLRRDNPRISHRILTHELRALEGAGVITRTVVPGKIAHVEYELTEGGRKLVPLINALGDWYEDLQRQREPDRAAI</sequence>
<organism evidence="5 6">
    <name type="scientific">Steroidobacter agaridevorans</name>
    <dbReference type="NCBI Taxonomy" id="2695856"/>
    <lineage>
        <taxon>Bacteria</taxon>
        <taxon>Pseudomonadati</taxon>
        <taxon>Pseudomonadota</taxon>
        <taxon>Gammaproteobacteria</taxon>
        <taxon>Steroidobacterales</taxon>
        <taxon>Steroidobacteraceae</taxon>
        <taxon>Steroidobacter</taxon>
    </lineage>
</organism>
<evidence type="ECO:0000256" key="1">
    <source>
        <dbReference type="ARBA" id="ARBA00023015"/>
    </source>
</evidence>
<dbReference type="PANTHER" id="PTHR33204">
    <property type="entry name" value="TRANSCRIPTIONAL REGULATOR, MARR FAMILY"/>
    <property type="match status" value="1"/>
</dbReference>
<evidence type="ECO:0000313" key="6">
    <source>
        <dbReference type="Proteomes" id="UP000445000"/>
    </source>
</evidence>
<evidence type="ECO:0000313" key="5">
    <source>
        <dbReference type="EMBL" id="GFE84610.1"/>
    </source>
</evidence>
<evidence type="ECO:0000256" key="2">
    <source>
        <dbReference type="ARBA" id="ARBA00023125"/>
    </source>
</evidence>
<reference evidence="6" key="1">
    <citation type="submission" date="2020-01" db="EMBL/GenBank/DDBJ databases">
        <title>'Steroidobacter agaridevorans' sp. nov., agar-degrading bacteria isolated from rhizosphere soils.</title>
        <authorList>
            <person name="Ikenaga M."/>
            <person name="Kataoka M."/>
            <person name="Murouchi A."/>
            <person name="Katsuragi S."/>
            <person name="Sakai M."/>
        </authorList>
    </citation>
    <scope>NUCLEOTIDE SEQUENCE [LARGE SCALE GENOMIC DNA]</scope>
    <source>
        <strain evidence="6">YU21-B</strain>
    </source>
</reference>
<dbReference type="AlphaFoldDB" id="A0A829YMY5"/>
<dbReference type="Proteomes" id="UP000445000">
    <property type="component" value="Unassembled WGS sequence"/>
</dbReference>
<dbReference type="GO" id="GO:0003677">
    <property type="term" value="F:DNA binding"/>
    <property type="evidence" value="ECO:0007669"/>
    <property type="project" value="UniProtKB-KW"/>
</dbReference>
<evidence type="ECO:0000256" key="3">
    <source>
        <dbReference type="ARBA" id="ARBA00023163"/>
    </source>
</evidence>
<dbReference type="InterPro" id="IPR002577">
    <property type="entry name" value="HTH_HxlR"/>
</dbReference>
<protein>
    <recommendedName>
        <fullName evidence="4">HTH hxlR-type domain-containing protein</fullName>
    </recommendedName>
</protein>
<dbReference type="PROSITE" id="PS51118">
    <property type="entry name" value="HTH_HXLR"/>
    <property type="match status" value="1"/>
</dbReference>
<accession>A0A829YMY5</accession>
<proteinExistence type="predicted"/>
<dbReference type="PANTHER" id="PTHR33204:SF29">
    <property type="entry name" value="TRANSCRIPTIONAL REGULATOR"/>
    <property type="match status" value="1"/>
</dbReference>
<gene>
    <name evidence="5" type="ORF">GCM10011487_66100</name>
</gene>
<keyword evidence="6" id="KW-1185">Reference proteome</keyword>
<dbReference type="RefSeq" id="WP_161816197.1">
    <property type="nucleotide sequence ID" value="NZ_BLJN01000009.1"/>
</dbReference>